<feature type="binding site" evidence="8">
    <location>
        <position position="79"/>
    </location>
    <ligand>
        <name>Mg(2+)</name>
        <dbReference type="ChEBI" id="CHEBI:18420"/>
    </ligand>
</feature>
<evidence type="ECO:0000256" key="2">
    <source>
        <dbReference type="ARBA" id="ARBA00022679"/>
    </source>
</evidence>
<dbReference type="AlphaFoldDB" id="A0A831T6W8"/>
<reference evidence="10" key="1">
    <citation type="journal article" date="2020" name="mSystems">
        <title>Genome- and Community-Level Interaction Insights into Carbon Utilization and Element Cycling Functions of Hydrothermarchaeota in Hydrothermal Sediment.</title>
        <authorList>
            <person name="Zhou Z."/>
            <person name="Liu Y."/>
            <person name="Xu W."/>
            <person name="Pan J."/>
            <person name="Luo Z.H."/>
            <person name="Li M."/>
        </authorList>
    </citation>
    <scope>NUCLEOTIDE SEQUENCE [LARGE SCALE GENOMIC DNA]</scope>
    <source>
        <strain evidence="10">SpSt-210</strain>
    </source>
</reference>
<dbReference type="EC" id="2.7.8.7" evidence="8"/>
<keyword evidence="1 8" id="KW-0444">Lipid biosynthesis</keyword>
<comment type="subcellular location">
    <subcellularLocation>
        <location evidence="8">Cytoplasm</location>
    </subcellularLocation>
</comment>
<dbReference type="InterPro" id="IPR002582">
    <property type="entry name" value="ACPS"/>
</dbReference>
<comment type="caution">
    <text evidence="10">The sequence shown here is derived from an EMBL/GenBank/DDBJ whole genome shotgun (WGS) entry which is preliminary data.</text>
</comment>
<comment type="function">
    <text evidence="8">Transfers the 4'-phosphopantetheine moiety from coenzyme A to a Ser of acyl-carrier-protein.</text>
</comment>
<dbReference type="InterPro" id="IPR037143">
    <property type="entry name" value="4-PPantetheinyl_Trfase_dom_sf"/>
</dbReference>
<keyword evidence="7 8" id="KW-0275">Fatty acid biosynthesis</keyword>
<keyword evidence="8" id="KW-0963">Cytoplasm</keyword>
<keyword evidence="4 8" id="KW-0276">Fatty acid metabolism</keyword>
<keyword evidence="6 8" id="KW-0443">Lipid metabolism</keyword>
<evidence type="ECO:0000256" key="7">
    <source>
        <dbReference type="ARBA" id="ARBA00023160"/>
    </source>
</evidence>
<dbReference type="SUPFAM" id="SSF56214">
    <property type="entry name" value="4'-phosphopantetheinyl transferase"/>
    <property type="match status" value="1"/>
</dbReference>
<proteinExistence type="inferred from homology"/>
<dbReference type="GO" id="GO:0005737">
    <property type="term" value="C:cytoplasm"/>
    <property type="evidence" value="ECO:0007669"/>
    <property type="project" value="UniProtKB-SubCell"/>
</dbReference>
<feature type="domain" description="4'-phosphopantetheinyl transferase" evidence="9">
    <location>
        <begin position="30"/>
        <end position="122"/>
    </location>
</feature>
<comment type="cofactor">
    <cofactor evidence="8">
        <name>Mg(2+)</name>
        <dbReference type="ChEBI" id="CHEBI:18420"/>
    </cofactor>
</comment>
<dbReference type="HAMAP" id="MF_00101">
    <property type="entry name" value="AcpS"/>
    <property type="match status" value="1"/>
</dbReference>
<keyword evidence="3 8" id="KW-0479">Metal-binding</keyword>
<comment type="catalytic activity">
    <reaction evidence="8">
        <text>apo-[ACP] + CoA = holo-[ACP] + adenosine 3',5'-bisphosphate + H(+)</text>
        <dbReference type="Rhea" id="RHEA:12068"/>
        <dbReference type="Rhea" id="RHEA-COMP:9685"/>
        <dbReference type="Rhea" id="RHEA-COMP:9690"/>
        <dbReference type="ChEBI" id="CHEBI:15378"/>
        <dbReference type="ChEBI" id="CHEBI:29999"/>
        <dbReference type="ChEBI" id="CHEBI:57287"/>
        <dbReference type="ChEBI" id="CHEBI:58343"/>
        <dbReference type="ChEBI" id="CHEBI:64479"/>
        <dbReference type="EC" id="2.7.8.7"/>
    </reaction>
</comment>
<name>A0A831T6W8_9BACT</name>
<dbReference type="GO" id="GO:0008897">
    <property type="term" value="F:holo-[acyl-carrier-protein] synthase activity"/>
    <property type="evidence" value="ECO:0007669"/>
    <property type="project" value="UniProtKB-UniRule"/>
</dbReference>
<evidence type="ECO:0000256" key="8">
    <source>
        <dbReference type="HAMAP-Rule" id="MF_00101"/>
    </source>
</evidence>
<evidence type="ECO:0000256" key="3">
    <source>
        <dbReference type="ARBA" id="ARBA00022723"/>
    </source>
</evidence>
<evidence type="ECO:0000313" key="10">
    <source>
        <dbReference type="EMBL" id="HEG90157.1"/>
    </source>
</evidence>
<evidence type="ECO:0000256" key="6">
    <source>
        <dbReference type="ARBA" id="ARBA00023098"/>
    </source>
</evidence>
<protein>
    <recommendedName>
        <fullName evidence="8">Holo-[acyl-carrier-protein] synthase</fullName>
        <shortName evidence="8">Holo-ACP synthase</shortName>
        <ecNumber evidence="8">2.7.8.7</ecNumber>
    </recommendedName>
    <alternativeName>
        <fullName evidence="8">4'-phosphopantetheinyl transferase AcpS</fullName>
    </alternativeName>
</protein>
<evidence type="ECO:0000256" key="4">
    <source>
        <dbReference type="ARBA" id="ARBA00022832"/>
    </source>
</evidence>
<comment type="similarity">
    <text evidence="8">Belongs to the P-Pant transferase superfamily. AcpS family.</text>
</comment>
<evidence type="ECO:0000256" key="1">
    <source>
        <dbReference type="ARBA" id="ARBA00022516"/>
    </source>
</evidence>
<dbReference type="Pfam" id="PF01648">
    <property type="entry name" value="ACPS"/>
    <property type="match status" value="1"/>
</dbReference>
<evidence type="ECO:0000259" key="9">
    <source>
        <dbReference type="Pfam" id="PF01648"/>
    </source>
</evidence>
<accession>A0A831T6W8</accession>
<dbReference type="Gene3D" id="3.90.470.20">
    <property type="entry name" value="4'-phosphopantetheinyl transferase domain"/>
    <property type="match status" value="1"/>
</dbReference>
<evidence type="ECO:0000256" key="5">
    <source>
        <dbReference type="ARBA" id="ARBA00022842"/>
    </source>
</evidence>
<dbReference type="InterPro" id="IPR008278">
    <property type="entry name" value="4-PPantetheinyl_Trfase_dom"/>
</dbReference>
<feature type="binding site" evidence="8">
    <location>
        <position position="33"/>
    </location>
    <ligand>
        <name>Mg(2+)</name>
        <dbReference type="ChEBI" id="CHEBI:18420"/>
    </ligand>
</feature>
<keyword evidence="5 8" id="KW-0460">Magnesium</keyword>
<dbReference type="NCBIfam" id="TIGR00556">
    <property type="entry name" value="pantethn_trn"/>
    <property type="match status" value="1"/>
</dbReference>
<dbReference type="GO" id="GO:0006633">
    <property type="term" value="P:fatty acid biosynthetic process"/>
    <property type="evidence" value="ECO:0007669"/>
    <property type="project" value="UniProtKB-UniRule"/>
</dbReference>
<dbReference type="EMBL" id="DSIY01000039">
    <property type="protein sequence ID" value="HEG90157.1"/>
    <property type="molecule type" value="Genomic_DNA"/>
</dbReference>
<dbReference type="NCBIfam" id="TIGR00516">
    <property type="entry name" value="acpS"/>
    <property type="match status" value="1"/>
</dbReference>
<dbReference type="GO" id="GO:0000287">
    <property type="term" value="F:magnesium ion binding"/>
    <property type="evidence" value="ECO:0007669"/>
    <property type="project" value="UniProtKB-UniRule"/>
</dbReference>
<gene>
    <name evidence="8 10" type="primary">acpS</name>
    <name evidence="10" type="ORF">ENP34_01735</name>
</gene>
<keyword evidence="2 8" id="KW-0808">Transferase</keyword>
<organism evidence="10">
    <name type="scientific">Thermorudis peleae</name>
    <dbReference type="NCBI Taxonomy" id="1382356"/>
    <lineage>
        <taxon>Bacteria</taxon>
        <taxon>Pseudomonadati</taxon>
        <taxon>Thermomicrobiota</taxon>
        <taxon>Thermomicrobia</taxon>
        <taxon>Thermomicrobia incertae sedis</taxon>
        <taxon>Thermorudis</taxon>
    </lineage>
</organism>
<sequence length="156" mass="17251">MSGLSASSTWGSAVAYEPIWDPEAAGPVEVGVDVIEIERIARALNRFGDRFLRRVYTEQERARYAGRVSELAARFAAKEATMKALGTGVRGIRWREIEVLSNRRGKPILVLHGGARARAESLGFRHMAVSLTHSRTQAIAVVVAFQEPSRRSSERC</sequence>
<dbReference type="InterPro" id="IPR004568">
    <property type="entry name" value="Ppantetheine-prot_Trfase_dom"/>
</dbReference>